<comment type="caution">
    <text evidence="1">The sequence shown here is derived from an EMBL/GenBank/DDBJ whole genome shotgun (WGS) entry which is preliminary data.</text>
</comment>
<dbReference type="AlphaFoldDB" id="A0A2T5PFP0"/>
<evidence type="ECO:0000313" key="2">
    <source>
        <dbReference type="Proteomes" id="UP000244052"/>
    </source>
</evidence>
<protein>
    <submittedName>
        <fullName evidence="1">DNA-binding protein</fullName>
    </submittedName>
</protein>
<proteinExistence type="predicted"/>
<keyword evidence="2" id="KW-1185">Reference proteome</keyword>
<reference evidence="1 2" key="1">
    <citation type="submission" date="2018-04" db="EMBL/GenBank/DDBJ databases">
        <title>Pseudomonas sp. nov., isolated from mangrove soil.</title>
        <authorList>
            <person name="Chen C."/>
        </authorList>
    </citation>
    <scope>NUCLEOTIDE SEQUENCE [LARGE SCALE GENOMIC DNA]</scope>
    <source>
        <strain evidence="1 2">JCM 14246</strain>
    </source>
</reference>
<keyword evidence="1" id="KW-0238">DNA-binding</keyword>
<accession>A0A2T5PFP0</accession>
<dbReference type="GO" id="GO:0003677">
    <property type="term" value="F:DNA binding"/>
    <property type="evidence" value="ECO:0007669"/>
    <property type="project" value="UniProtKB-KW"/>
</dbReference>
<dbReference type="Proteomes" id="UP000244052">
    <property type="component" value="Unassembled WGS sequence"/>
</dbReference>
<name>A0A2T5PFP0_ECTOL</name>
<sequence length="70" mass="7983">METENLDQTQAAPLADVELPEVWAARNGVTPDMARNWVKKAVLPSVKVGKRRMVNCVLWRQHLAELEWVS</sequence>
<organism evidence="1 2">
    <name type="scientific">Ectopseudomonas oleovorans</name>
    <name type="common">Pseudomonas oleovorans</name>
    <dbReference type="NCBI Taxonomy" id="301"/>
    <lineage>
        <taxon>Bacteria</taxon>
        <taxon>Pseudomonadati</taxon>
        <taxon>Pseudomonadota</taxon>
        <taxon>Gammaproteobacteria</taxon>
        <taxon>Pseudomonadales</taxon>
        <taxon>Pseudomonadaceae</taxon>
        <taxon>Ectopseudomonas</taxon>
    </lineage>
</organism>
<evidence type="ECO:0000313" key="1">
    <source>
        <dbReference type="EMBL" id="PTU76553.1"/>
    </source>
</evidence>
<gene>
    <name evidence="1" type="ORF">DBO86_24530</name>
</gene>
<dbReference type="EMBL" id="QASO01000135">
    <property type="protein sequence ID" value="PTU76553.1"/>
    <property type="molecule type" value="Genomic_DNA"/>
</dbReference>